<comment type="caution">
    <text evidence="1">The sequence shown here is derived from an EMBL/GenBank/DDBJ whole genome shotgun (WGS) entry which is preliminary data.</text>
</comment>
<sequence>MIFIENSQDASHQIAFRAFIGLLSQADHTNTSLGQRSDVEFADDLIPKKTAVGVDSNKLTLKPAVKDGIDHGLKAWPLVGCATLGVFELTDDAVSAMLAICLELFALIWN</sequence>
<gene>
    <name evidence="1" type="ORF">GG681_17095</name>
</gene>
<keyword evidence="2" id="KW-1185">Reference proteome</keyword>
<protein>
    <submittedName>
        <fullName evidence="1">Uncharacterized protein</fullName>
    </submittedName>
</protein>
<dbReference type="EMBL" id="WIXK01000014">
    <property type="protein sequence ID" value="MQY44364.1"/>
    <property type="molecule type" value="Genomic_DNA"/>
</dbReference>
<dbReference type="AlphaFoldDB" id="A0A844B1F3"/>
<organism evidence="1 2">
    <name type="scientific">Tritonibacter aquimaris</name>
    <dbReference type="NCBI Taxonomy" id="2663379"/>
    <lineage>
        <taxon>Bacteria</taxon>
        <taxon>Pseudomonadati</taxon>
        <taxon>Pseudomonadota</taxon>
        <taxon>Alphaproteobacteria</taxon>
        <taxon>Rhodobacterales</taxon>
        <taxon>Paracoccaceae</taxon>
        <taxon>Tritonibacter</taxon>
    </lineage>
</organism>
<evidence type="ECO:0000313" key="1">
    <source>
        <dbReference type="EMBL" id="MQY44364.1"/>
    </source>
</evidence>
<reference evidence="1 2" key="1">
    <citation type="submission" date="2019-10" db="EMBL/GenBank/DDBJ databases">
        <title>Epibacterium sp. nov., isolated from seawater.</title>
        <authorList>
            <person name="Zhang X."/>
            <person name="Li N."/>
        </authorList>
    </citation>
    <scope>NUCLEOTIDE SEQUENCE [LARGE SCALE GENOMIC DNA]</scope>
    <source>
        <strain evidence="1 2">SM1969</strain>
    </source>
</reference>
<name>A0A844B1F3_9RHOB</name>
<proteinExistence type="predicted"/>
<evidence type="ECO:0000313" key="2">
    <source>
        <dbReference type="Proteomes" id="UP000436694"/>
    </source>
</evidence>
<accession>A0A844B1F3</accession>
<dbReference type="Proteomes" id="UP000436694">
    <property type="component" value="Unassembled WGS sequence"/>
</dbReference>